<gene>
    <name evidence="1" type="ORF">VNI00_010974</name>
</gene>
<dbReference type="AlphaFoldDB" id="A0AAW0CEL8"/>
<keyword evidence="2" id="KW-1185">Reference proteome</keyword>
<dbReference type="Proteomes" id="UP001383192">
    <property type="component" value="Unassembled WGS sequence"/>
</dbReference>
<dbReference type="EMBL" id="JAYKXP010000046">
    <property type="protein sequence ID" value="KAK7037482.1"/>
    <property type="molecule type" value="Genomic_DNA"/>
</dbReference>
<reference evidence="1 2" key="1">
    <citation type="submission" date="2024-01" db="EMBL/GenBank/DDBJ databases">
        <title>A draft genome for a cacao thread blight-causing isolate of Paramarasmius palmivorus.</title>
        <authorList>
            <person name="Baruah I.K."/>
            <person name="Bukari Y."/>
            <person name="Amoako-Attah I."/>
            <person name="Meinhardt L.W."/>
            <person name="Bailey B.A."/>
            <person name="Cohen S.P."/>
        </authorList>
    </citation>
    <scope>NUCLEOTIDE SEQUENCE [LARGE SCALE GENOMIC DNA]</scope>
    <source>
        <strain evidence="1 2">GH-12</strain>
    </source>
</reference>
<protein>
    <submittedName>
        <fullName evidence="1">Uncharacterized protein</fullName>
    </submittedName>
</protein>
<sequence length="384" mass="43915">MSDSLEVALRTTTLNQPRARLHGLPPDEIERLQARLPNLAEVRKEAKLALDLLKQPPPTDVQGMDPTGESLGILHPAIAYHFMLPKLYAFAYFCHEEDVPEDLLLLCLWSLQQKIIAIQEGPDRQLRKIIATPQGKVLPGAKTFMEGQTRSKIVTYLLTGCAERAAELKRAAALKDTAPEDSKCIEDWGRYKNSGFDDVATYHALGLKYDINRGKTHIIIKRMIYMPDGGKDVLDRFRIVEAGVFRIPDVVKEIDLLMNYKPGESREVLDELIDEFNHGPGTNGRAFPFFTLFISDDKRIGNYLCIGGVMPKKMRDLKYDPNWRSIMNRKKFTVGPLRLRTGAPDAEHDYTPVSQRRRKQIPDRIWSKTPRIKARARRELRTRR</sequence>
<accession>A0AAW0CEL8</accession>
<evidence type="ECO:0000313" key="1">
    <source>
        <dbReference type="EMBL" id="KAK7037482.1"/>
    </source>
</evidence>
<proteinExistence type="predicted"/>
<name>A0AAW0CEL8_9AGAR</name>
<comment type="caution">
    <text evidence="1">The sequence shown here is derived from an EMBL/GenBank/DDBJ whole genome shotgun (WGS) entry which is preliminary data.</text>
</comment>
<organism evidence="1 2">
    <name type="scientific">Paramarasmius palmivorus</name>
    <dbReference type="NCBI Taxonomy" id="297713"/>
    <lineage>
        <taxon>Eukaryota</taxon>
        <taxon>Fungi</taxon>
        <taxon>Dikarya</taxon>
        <taxon>Basidiomycota</taxon>
        <taxon>Agaricomycotina</taxon>
        <taxon>Agaricomycetes</taxon>
        <taxon>Agaricomycetidae</taxon>
        <taxon>Agaricales</taxon>
        <taxon>Marasmiineae</taxon>
        <taxon>Marasmiaceae</taxon>
        <taxon>Paramarasmius</taxon>
    </lineage>
</organism>
<evidence type="ECO:0000313" key="2">
    <source>
        <dbReference type="Proteomes" id="UP001383192"/>
    </source>
</evidence>